<keyword evidence="9 12" id="KW-0456">Lyase</keyword>
<name>A0A5J5F4V9_9PEZI</name>
<evidence type="ECO:0000256" key="1">
    <source>
        <dbReference type="ARBA" id="ARBA00005189"/>
    </source>
</evidence>
<dbReference type="GO" id="GO:0005743">
    <property type="term" value="C:mitochondrial inner membrane"/>
    <property type="evidence" value="ECO:0007669"/>
    <property type="project" value="UniProtKB-SubCell"/>
</dbReference>
<comment type="catalytic activity">
    <reaction evidence="12">
        <text>a 1,2-diacyl-sn-glycero-3-phospho-L-serine + H(+) = a 1,2-diacyl-sn-glycero-3-phosphoethanolamine + CO2</text>
        <dbReference type="Rhea" id="RHEA:20828"/>
        <dbReference type="ChEBI" id="CHEBI:15378"/>
        <dbReference type="ChEBI" id="CHEBI:16526"/>
        <dbReference type="ChEBI" id="CHEBI:57262"/>
        <dbReference type="ChEBI" id="CHEBI:64612"/>
        <dbReference type="EC" id="4.1.1.65"/>
    </reaction>
</comment>
<keyword evidence="5 12" id="KW-1133">Transmembrane helix</keyword>
<feature type="active site" description="Charge relay system; for autoendoproteolytic cleavage activity" evidence="12">
    <location>
        <position position="89"/>
    </location>
</feature>
<dbReference type="HAMAP" id="MF_03208">
    <property type="entry name" value="PS_decarb_PSD_B_type1_euk"/>
    <property type="match status" value="1"/>
</dbReference>
<comment type="subunit">
    <text evidence="12">Heterodimer of a large membrane-associated beta subunit and a small pyruvoyl-containing alpha subunit.</text>
</comment>
<comment type="pathway">
    <text evidence="1">Lipid metabolism.</text>
</comment>
<dbReference type="FunCoup" id="A0A5J5F4V9">
    <property type="interactions" value="513"/>
</dbReference>
<dbReference type="InterPro" id="IPR003817">
    <property type="entry name" value="PS_Dcarbxylase"/>
</dbReference>
<keyword evidence="10 12" id="KW-1208">Phospholipid metabolism</keyword>
<dbReference type="Proteomes" id="UP000326924">
    <property type="component" value="Unassembled WGS sequence"/>
</dbReference>
<dbReference type="PANTHER" id="PTHR10067">
    <property type="entry name" value="PHOSPHATIDYLSERINE DECARBOXYLASE"/>
    <property type="match status" value="1"/>
</dbReference>
<organism evidence="13 14">
    <name type="scientific">Sphaerosporella brunnea</name>
    <dbReference type="NCBI Taxonomy" id="1250544"/>
    <lineage>
        <taxon>Eukaryota</taxon>
        <taxon>Fungi</taxon>
        <taxon>Dikarya</taxon>
        <taxon>Ascomycota</taxon>
        <taxon>Pezizomycotina</taxon>
        <taxon>Pezizomycetes</taxon>
        <taxon>Pezizales</taxon>
        <taxon>Pyronemataceae</taxon>
        <taxon>Sphaerosporella</taxon>
    </lineage>
</organism>
<evidence type="ECO:0000256" key="11">
    <source>
        <dbReference type="ARBA" id="ARBA00023317"/>
    </source>
</evidence>
<evidence type="ECO:0000256" key="8">
    <source>
        <dbReference type="ARBA" id="ARBA00023209"/>
    </source>
</evidence>
<evidence type="ECO:0000256" key="4">
    <source>
        <dbReference type="ARBA" id="ARBA00022793"/>
    </source>
</evidence>
<feature type="active site" description="Schiff-base intermediate with substrate; via pyruvic acid; for decarboxylase activity" evidence="12">
    <location>
        <position position="365"/>
    </location>
</feature>
<feature type="chain" id="PRO_5023971356" description="Phosphatidylserine decarboxylase 1 beta chain" evidence="12">
    <location>
        <begin position="1"/>
        <end position="364"/>
    </location>
</feature>
<feature type="chain" id="PRO_5023971355" description="Phosphatidylserine decarboxylase 1 alpha chain" evidence="12">
    <location>
        <begin position="365"/>
        <end position="410"/>
    </location>
</feature>
<feature type="topological domain" description="Mitochondrial intermembrane" evidence="12">
    <location>
        <begin position="3"/>
        <end position="410"/>
    </location>
</feature>
<comment type="PTM">
    <text evidence="12">Is synthesized initially as an inactive proenzyme. Formation of the active enzyme involves a self-maturation process in which the active site pyruvoyl group is generated from an internal serine residue via an autocatalytic post-translational modification. Two non-identical subunits are generated from the proenzyme in this reaction, and the pyruvate is formed at the N-terminus of the alpha chain, which is derived from the carboxyl end of the proenzyme. The autoendoproteolytic cleavage occurs by a canonical serine protease mechanism, in which the side chain hydroxyl group of the serine supplies its oxygen atom to form the C-terminus of the beta chain, while the remainder of the serine residue undergoes an oxidative deamination to produce ammonia and the pyruvoyl prosthetic group on the alpha chain. During this reaction, the Ser that is part of the protease active site of the proenzyme becomes the pyruvoyl prosthetic group, which constitutes an essential element of the active site of the mature decarboxylase.</text>
</comment>
<sequence length="410" mass="44547">MGSWQVQVLSTLPLKALSYYWGRFNEIPLPRFLRVPGFKLYSWIFGVNLDEVEKPLEEYRNLAEFFYRNLKPGARPIDPRPNVVVSPADGKVLQFGEVRDGGEVEQVKGMTYSLDALLGEQTPIQTDAGTSPNVDALVKKKLAGKVGHTAARYGKGGDNDPDAAVIKSHEEFANVNGISYTLPSLLSGSPGTGHTDGHDASTPASTADALKVVSEVAAGASSWFAAPDKRLFFCVIYLAPGDYHHFHSPVSWVVEQRRHFAGELYSVSPWLQSRLKDLFVLNERVVLLGRWRYGMFSMTPVGATNVGSIVINFDRELRTNSFTHDSTAASAKGGFAEATYKGASALLGGYPIVKGEEMGGFKLGSTVVLVFEAPATCRKHDGPPGHGGFRWSVEKGQKVKVGQAIGIVEV</sequence>
<feature type="site" description="Cleavage (non-hydrolytic); by autocatalysis" evidence="12">
    <location>
        <begin position="364"/>
        <end position="365"/>
    </location>
</feature>
<reference evidence="13 14" key="1">
    <citation type="submission" date="2019-09" db="EMBL/GenBank/DDBJ databases">
        <title>Draft genome of the ectomycorrhizal ascomycete Sphaerosporella brunnea.</title>
        <authorList>
            <consortium name="DOE Joint Genome Institute"/>
            <person name="Benucci G.M."/>
            <person name="Marozzi G."/>
            <person name="Antonielli L."/>
            <person name="Sanchez S."/>
            <person name="Marco P."/>
            <person name="Wang X."/>
            <person name="Falini L.B."/>
            <person name="Barry K."/>
            <person name="Haridas S."/>
            <person name="Lipzen A."/>
            <person name="Labutti K."/>
            <person name="Grigoriev I.V."/>
            <person name="Murat C."/>
            <person name="Martin F."/>
            <person name="Albertini E."/>
            <person name="Donnini D."/>
            <person name="Bonito G."/>
        </authorList>
    </citation>
    <scope>NUCLEOTIDE SEQUENCE [LARGE SCALE GENOMIC DNA]</scope>
    <source>
        <strain evidence="13 14">Sb_GMNB300</strain>
    </source>
</reference>
<comment type="subcellular location">
    <molecule>Phosphatidylserine decarboxylase 1 beta chain</molecule>
    <subcellularLocation>
        <location evidence="12">Mitochondrion inner membrane</location>
        <topology evidence="12">Single-pass membrane protein</topology>
        <orientation evidence="12">Intermembrane side</orientation>
    </subcellularLocation>
</comment>
<comment type="function">
    <text evidence="12">Catalyzes the formation of phosphatidylethanolamine (PtdEtn) from phosphatidylserine (PtdSer). Plays a central role in phospholipid metabolism and in the interorganelle trafficking of phosphatidylserine.</text>
</comment>
<evidence type="ECO:0000256" key="7">
    <source>
        <dbReference type="ARBA" id="ARBA00023136"/>
    </source>
</evidence>
<evidence type="ECO:0000256" key="3">
    <source>
        <dbReference type="ARBA" id="ARBA00022692"/>
    </source>
</evidence>
<keyword evidence="4 12" id="KW-0210">Decarboxylase</keyword>
<dbReference type="EC" id="4.1.1.65" evidence="12"/>
<comment type="pathway">
    <text evidence="12">Phospholipid metabolism; phosphatidylethanolamine biosynthesis; phosphatidylethanolamine from CDP-diacylglycerol: step 2/2.</text>
</comment>
<comment type="cofactor">
    <cofactor evidence="12">
        <name>pyruvate</name>
        <dbReference type="ChEBI" id="CHEBI:15361"/>
    </cofactor>
    <text evidence="12">Binds 1 pyruvoyl group covalently per subunit.</text>
</comment>
<dbReference type="Pfam" id="PF02666">
    <property type="entry name" value="PS_Dcarbxylase"/>
    <property type="match status" value="2"/>
</dbReference>
<dbReference type="OrthoDB" id="4330at2759"/>
<keyword evidence="3 12" id="KW-0812">Transmembrane</keyword>
<dbReference type="NCBIfam" id="TIGR00163">
    <property type="entry name" value="PS_decarb"/>
    <property type="match status" value="1"/>
</dbReference>
<evidence type="ECO:0000313" key="14">
    <source>
        <dbReference type="Proteomes" id="UP000326924"/>
    </source>
</evidence>
<keyword evidence="8 12" id="KW-0594">Phospholipid biosynthesis</keyword>
<evidence type="ECO:0000256" key="2">
    <source>
        <dbReference type="ARBA" id="ARBA00022516"/>
    </source>
</evidence>
<accession>A0A5J5F4V9</accession>
<dbReference type="EMBL" id="VXIS01000037">
    <property type="protein sequence ID" value="KAA8911315.1"/>
    <property type="molecule type" value="Genomic_DNA"/>
</dbReference>
<feature type="active site" description="Charge relay system; for autoendoproteolytic cleavage activity" evidence="12">
    <location>
        <position position="247"/>
    </location>
</feature>
<proteinExistence type="inferred from homology"/>
<dbReference type="UniPathway" id="UPA00558">
    <property type="reaction ID" value="UER00616"/>
</dbReference>
<comment type="similarity">
    <text evidence="12">Belongs to the phosphatidylserine decarboxylase family. PSD-B subfamily. Eukaryotic type I sub-subfamily.</text>
</comment>
<dbReference type="InParanoid" id="A0A5J5F4V9"/>
<evidence type="ECO:0000256" key="6">
    <source>
        <dbReference type="ARBA" id="ARBA00023098"/>
    </source>
</evidence>
<keyword evidence="7 12" id="KW-0472">Membrane</keyword>
<keyword evidence="14" id="KW-1185">Reference proteome</keyword>
<feature type="modified residue" description="Pyruvic acid (Ser); by autocatalysis" evidence="12">
    <location>
        <position position="365"/>
    </location>
</feature>
<keyword evidence="12" id="KW-0999">Mitochondrion inner membrane</keyword>
<comment type="caution">
    <text evidence="13">The sequence shown here is derived from an EMBL/GenBank/DDBJ whole genome shotgun (WGS) entry which is preliminary data.</text>
</comment>
<dbReference type="GO" id="GO:0006646">
    <property type="term" value="P:phosphatidylethanolamine biosynthetic process"/>
    <property type="evidence" value="ECO:0007669"/>
    <property type="project" value="UniProtKB-UniRule"/>
</dbReference>
<gene>
    <name evidence="12" type="primary">PSD1</name>
    <name evidence="13" type="ORF">FN846DRAFT_936314</name>
</gene>
<feature type="topological domain" description="Mitochondrial matrix" evidence="12">
    <location>
        <begin position="1"/>
        <end position="3"/>
    </location>
</feature>
<keyword evidence="12" id="KW-0496">Mitochondrion</keyword>
<keyword evidence="2 12" id="KW-0444">Lipid biosynthesis</keyword>
<dbReference type="InterPro" id="IPR033177">
    <property type="entry name" value="PSD-B"/>
</dbReference>
<protein>
    <recommendedName>
        <fullName evidence="12">Phosphatidylserine decarboxylase proenzyme 1, mitochondrial</fullName>
        <ecNumber evidence="12">4.1.1.65</ecNumber>
    </recommendedName>
    <component>
        <recommendedName>
            <fullName evidence="12">Phosphatidylserine decarboxylase 1 beta chain</fullName>
        </recommendedName>
    </component>
    <component>
        <recommendedName>
            <fullName evidence="12">Phosphatidylserine decarboxylase 1 alpha chain</fullName>
        </recommendedName>
    </component>
</protein>
<dbReference type="PANTHER" id="PTHR10067:SF6">
    <property type="entry name" value="PHOSPHATIDYLSERINE DECARBOXYLASE PROENZYME, MITOCHONDRIAL"/>
    <property type="match status" value="1"/>
</dbReference>
<feature type="active site" description="Charge relay system; for autoendoproteolytic cleavage activity" evidence="12">
    <location>
        <position position="365"/>
    </location>
</feature>
<keyword evidence="12" id="KW-0865">Zymogen</keyword>
<keyword evidence="11 12" id="KW-0670">Pyruvate</keyword>
<comment type="subcellular location">
    <molecule>Phosphatidylserine decarboxylase 1 alpha chain</molecule>
    <subcellularLocation>
        <location evidence="12">Mitochondrion inner membrane</location>
        <topology evidence="12">Peripheral membrane protein</topology>
        <orientation evidence="12">Intermembrane side</orientation>
    </subcellularLocation>
    <text evidence="12">Anchored to the mitochondrial inner membrane through its interaction with the integral membrane beta chain.</text>
</comment>
<dbReference type="AlphaFoldDB" id="A0A5J5F4V9"/>
<evidence type="ECO:0000256" key="10">
    <source>
        <dbReference type="ARBA" id="ARBA00023264"/>
    </source>
</evidence>
<evidence type="ECO:0000313" key="13">
    <source>
        <dbReference type="EMBL" id="KAA8911315.1"/>
    </source>
</evidence>
<dbReference type="GO" id="GO:0016540">
    <property type="term" value="P:protein autoprocessing"/>
    <property type="evidence" value="ECO:0007669"/>
    <property type="project" value="UniProtKB-UniRule"/>
</dbReference>
<dbReference type="InterPro" id="IPR033661">
    <property type="entry name" value="PSD_type1_euk"/>
</dbReference>
<evidence type="ECO:0000256" key="5">
    <source>
        <dbReference type="ARBA" id="ARBA00022989"/>
    </source>
</evidence>
<evidence type="ECO:0000256" key="9">
    <source>
        <dbReference type="ARBA" id="ARBA00023239"/>
    </source>
</evidence>
<dbReference type="GO" id="GO:0004609">
    <property type="term" value="F:phosphatidylserine decarboxylase activity"/>
    <property type="evidence" value="ECO:0007669"/>
    <property type="project" value="UniProtKB-UniRule"/>
</dbReference>
<evidence type="ECO:0000256" key="12">
    <source>
        <dbReference type="HAMAP-Rule" id="MF_03208"/>
    </source>
</evidence>
<keyword evidence="6 12" id="KW-0443">Lipid metabolism</keyword>